<evidence type="ECO:0000313" key="5">
    <source>
        <dbReference type="Proteomes" id="UP000582837"/>
    </source>
</evidence>
<evidence type="ECO:0000259" key="2">
    <source>
        <dbReference type="Pfam" id="PF01571"/>
    </source>
</evidence>
<dbReference type="Proteomes" id="UP000582837">
    <property type="component" value="Unassembled WGS sequence"/>
</dbReference>
<dbReference type="SUPFAM" id="SSF103025">
    <property type="entry name" value="Folate-binding domain"/>
    <property type="match status" value="1"/>
</dbReference>
<dbReference type="InterPro" id="IPR029043">
    <property type="entry name" value="GcvT/YgfZ_C"/>
</dbReference>
<protein>
    <submittedName>
        <fullName evidence="4">Folate-binding protein YgfZ</fullName>
    </submittedName>
</protein>
<dbReference type="InterPro" id="IPR006222">
    <property type="entry name" value="GCVT_N"/>
</dbReference>
<dbReference type="PIRSF" id="PIRSF006487">
    <property type="entry name" value="GcvT"/>
    <property type="match status" value="1"/>
</dbReference>
<dbReference type="Pfam" id="PF01571">
    <property type="entry name" value="GCV_T"/>
    <property type="match status" value="1"/>
</dbReference>
<dbReference type="PANTHER" id="PTHR43757:SF2">
    <property type="entry name" value="AMINOMETHYLTRANSFERASE, MITOCHONDRIAL"/>
    <property type="match status" value="1"/>
</dbReference>
<dbReference type="Pfam" id="PF08669">
    <property type="entry name" value="GCV_T_C"/>
    <property type="match status" value="1"/>
</dbReference>
<dbReference type="EMBL" id="JACHIA010000016">
    <property type="protein sequence ID" value="MBB6072625.1"/>
    <property type="molecule type" value="Genomic_DNA"/>
</dbReference>
<dbReference type="InterPro" id="IPR013977">
    <property type="entry name" value="GcvT_C"/>
</dbReference>
<comment type="caution">
    <text evidence="4">The sequence shown here is derived from an EMBL/GenBank/DDBJ whole genome shotgun (WGS) entry which is preliminary data.</text>
</comment>
<dbReference type="AlphaFoldDB" id="A0A841H362"/>
<evidence type="ECO:0000259" key="3">
    <source>
        <dbReference type="Pfam" id="PF08669"/>
    </source>
</evidence>
<dbReference type="InterPro" id="IPR017703">
    <property type="entry name" value="YgfZ/GCV_T_CS"/>
</dbReference>
<dbReference type="NCBIfam" id="TIGR03317">
    <property type="entry name" value="ygfZ_signature"/>
    <property type="match status" value="1"/>
</dbReference>
<gene>
    <name evidence="4" type="ORF">HNQ61_004288</name>
</gene>
<accession>A0A841H362</accession>
<sequence length="378" mass="40583">MTDTTIPATVSPLRAPLEAAGARWAEVAGREVVRHFGDAAAEYQAVRQTAGFAERADRARFRLWGKDPARMLHGLITNDLLKAPAGQGVYAAMLTPKGRTLADLRAFRRDVDGAAELIVDIAREALEGTRDHLKKFVPPMFAKWAEATDSLIEIGVYGPRSAELLAAVLGTEIPADLAEDAFVEPEFAGARLLVAATREAGLEAGFDVFVPAEQAAALWAALAEHGTAIGARPVGFGTLETLRIEAGRPRYGIDITEETIPTEAYQEAGLMERAISFTKGCYTGQEVIIRIAHRGHVNRHLRGLLLADSAAPSPRTPLFNPENGRESGWVTSAAFSPRMGQTIAMGYARRELEPGATVRLGAADGPEARVVALPFGRE</sequence>
<feature type="domain" description="Aminomethyltransferase C-terminal" evidence="3">
    <location>
        <begin position="299"/>
        <end position="375"/>
    </location>
</feature>
<evidence type="ECO:0000256" key="1">
    <source>
        <dbReference type="ARBA" id="ARBA00022946"/>
    </source>
</evidence>
<keyword evidence="1" id="KW-0809">Transit peptide</keyword>
<organism evidence="4 5">
    <name type="scientific">Longimicrobium terrae</name>
    <dbReference type="NCBI Taxonomy" id="1639882"/>
    <lineage>
        <taxon>Bacteria</taxon>
        <taxon>Pseudomonadati</taxon>
        <taxon>Gemmatimonadota</taxon>
        <taxon>Longimicrobiia</taxon>
        <taxon>Longimicrobiales</taxon>
        <taxon>Longimicrobiaceae</taxon>
        <taxon>Longimicrobium</taxon>
    </lineage>
</organism>
<dbReference type="InterPro" id="IPR028896">
    <property type="entry name" value="GcvT/YgfZ/DmdA"/>
</dbReference>
<evidence type="ECO:0000313" key="4">
    <source>
        <dbReference type="EMBL" id="MBB6072625.1"/>
    </source>
</evidence>
<dbReference type="RefSeq" id="WP_170032662.1">
    <property type="nucleotide sequence ID" value="NZ_JABDTL010000001.1"/>
</dbReference>
<reference evidence="4 5" key="1">
    <citation type="submission" date="2020-08" db="EMBL/GenBank/DDBJ databases">
        <title>Genomic Encyclopedia of Type Strains, Phase IV (KMG-IV): sequencing the most valuable type-strain genomes for metagenomic binning, comparative biology and taxonomic classification.</title>
        <authorList>
            <person name="Goeker M."/>
        </authorList>
    </citation>
    <scope>NUCLEOTIDE SEQUENCE [LARGE SCALE GENOMIC DNA]</scope>
    <source>
        <strain evidence="4 5">DSM 29007</strain>
    </source>
</reference>
<proteinExistence type="predicted"/>
<name>A0A841H362_9BACT</name>
<dbReference type="Gene3D" id="3.30.1360.120">
    <property type="entry name" value="Probable tRNA modification gtpase trme, domain 1"/>
    <property type="match status" value="1"/>
</dbReference>
<dbReference type="PANTHER" id="PTHR43757">
    <property type="entry name" value="AMINOMETHYLTRANSFERASE"/>
    <property type="match status" value="1"/>
</dbReference>
<keyword evidence="5" id="KW-1185">Reference proteome</keyword>
<dbReference type="InterPro" id="IPR027266">
    <property type="entry name" value="TrmE/GcvT-like"/>
</dbReference>
<dbReference type="SUPFAM" id="SSF101790">
    <property type="entry name" value="Aminomethyltransferase beta-barrel domain"/>
    <property type="match status" value="1"/>
</dbReference>
<feature type="domain" description="GCVT N-terminal" evidence="2">
    <location>
        <begin position="17"/>
        <end position="264"/>
    </location>
</feature>